<proteinExistence type="inferred from homology"/>
<dbReference type="GO" id="GO:0004729">
    <property type="term" value="F:oxygen-dependent protoporphyrinogen oxidase activity"/>
    <property type="evidence" value="ECO:0007669"/>
    <property type="project" value="UniProtKB-UniRule"/>
</dbReference>
<keyword evidence="2 6" id="KW-0285">Flavoprotein</keyword>
<keyword evidence="3 6" id="KW-0274">FAD</keyword>
<evidence type="ECO:0000256" key="5">
    <source>
        <dbReference type="ARBA" id="ARBA00023133"/>
    </source>
</evidence>
<evidence type="ECO:0000256" key="7">
    <source>
        <dbReference type="SAM" id="Phobius"/>
    </source>
</evidence>
<keyword evidence="4 6" id="KW-0560">Oxidoreductase</keyword>
<comment type="cofactor">
    <cofactor evidence="1 6">
        <name>FAD</name>
        <dbReference type="ChEBI" id="CHEBI:57692"/>
    </cofactor>
</comment>
<keyword evidence="7" id="KW-1133">Transmembrane helix</keyword>
<evidence type="ECO:0000313" key="10">
    <source>
        <dbReference type="Proteomes" id="UP000247973"/>
    </source>
</evidence>
<dbReference type="Gene3D" id="3.90.660.20">
    <property type="entry name" value="Protoporphyrinogen oxidase, mitochondrial, domain 2"/>
    <property type="match status" value="1"/>
</dbReference>
<accession>A0A2V3PU75</accession>
<dbReference type="EC" id="1.3.3.15" evidence="6"/>
<comment type="caution">
    <text evidence="9">The sequence shown here is derived from an EMBL/GenBank/DDBJ whole genome shotgun (WGS) entry which is preliminary data.</text>
</comment>
<dbReference type="PANTHER" id="PTHR42923:SF3">
    <property type="entry name" value="PROTOPORPHYRINOGEN OXIDASE"/>
    <property type="match status" value="1"/>
</dbReference>
<comment type="subcellular location">
    <subcellularLocation>
        <location evidence="6">Cytoplasm</location>
    </subcellularLocation>
</comment>
<organism evidence="9 10">
    <name type="scientific">Dysgonomonas alginatilytica</name>
    <dbReference type="NCBI Taxonomy" id="1605892"/>
    <lineage>
        <taxon>Bacteria</taxon>
        <taxon>Pseudomonadati</taxon>
        <taxon>Bacteroidota</taxon>
        <taxon>Bacteroidia</taxon>
        <taxon>Bacteroidales</taxon>
        <taxon>Dysgonomonadaceae</taxon>
        <taxon>Dysgonomonas</taxon>
    </lineage>
</organism>
<evidence type="ECO:0000256" key="4">
    <source>
        <dbReference type="ARBA" id="ARBA00023002"/>
    </source>
</evidence>
<dbReference type="Proteomes" id="UP000247973">
    <property type="component" value="Unassembled WGS sequence"/>
</dbReference>
<dbReference type="PANTHER" id="PTHR42923">
    <property type="entry name" value="PROTOPORPHYRINOGEN OXIDASE"/>
    <property type="match status" value="1"/>
</dbReference>
<dbReference type="InterPro" id="IPR002937">
    <property type="entry name" value="Amino_oxidase"/>
</dbReference>
<dbReference type="AlphaFoldDB" id="A0A2V3PU75"/>
<evidence type="ECO:0000256" key="2">
    <source>
        <dbReference type="ARBA" id="ARBA00022630"/>
    </source>
</evidence>
<dbReference type="InterPro" id="IPR036188">
    <property type="entry name" value="FAD/NAD-bd_sf"/>
</dbReference>
<dbReference type="EMBL" id="QICL01000017">
    <property type="protein sequence ID" value="PXV62850.1"/>
    <property type="molecule type" value="Genomic_DNA"/>
</dbReference>
<evidence type="ECO:0000256" key="1">
    <source>
        <dbReference type="ARBA" id="ARBA00001974"/>
    </source>
</evidence>
<keyword evidence="6" id="KW-0963">Cytoplasm</keyword>
<dbReference type="NCBIfam" id="TIGR00562">
    <property type="entry name" value="proto_IX_ox"/>
    <property type="match status" value="1"/>
</dbReference>
<comment type="function">
    <text evidence="6">Involved in coproporphyrin-dependent heme b biosynthesis. Catalyzes the oxidation of coproporphyrinogen III to coproporphyrin III.</text>
</comment>
<feature type="transmembrane region" description="Helical" evidence="7">
    <location>
        <begin position="21"/>
        <end position="37"/>
    </location>
</feature>
<dbReference type="GO" id="GO:0006783">
    <property type="term" value="P:heme biosynthetic process"/>
    <property type="evidence" value="ECO:0007669"/>
    <property type="project" value="UniProtKB-UniRule"/>
</dbReference>
<dbReference type="GO" id="GO:0005737">
    <property type="term" value="C:cytoplasm"/>
    <property type="evidence" value="ECO:0007669"/>
    <property type="project" value="UniProtKB-SubCell"/>
</dbReference>
<evidence type="ECO:0000259" key="8">
    <source>
        <dbReference type="Pfam" id="PF01593"/>
    </source>
</evidence>
<reference evidence="9 10" key="1">
    <citation type="submission" date="2018-03" db="EMBL/GenBank/DDBJ databases">
        <title>Genomic Encyclopedia of Archaeal and Bacterial Type Strains, Phase II (KMG-II): from individual species to whole genera.</title>
        <authorList>
            <person name="Goeker M."/>
        </authorList>
    </citation>
    <scope>NUCLEOTIDE SEQUENCE [LARGE SCALE GENOMIC DNA]</scope>
    <source>
        <strain evidence="9 10">DSM 100214</strain>
    </source>
</reference>
<protein>
    <recommendedName>
        <fullName evidence="6">Coproporphyrinogen III oxidase</fullName>
        <ecNumber evidence="6">1.3.3.15</ecNumber>
    </recommendedName>
</protein>
<keyword evidence="7" id="KW-0812">Transmembrane</keyword>
<comment type="similarity">
    <text evidence="6">Belongs to the protoporphyrinogen/coproporphyrinogen oxidase family. Coproporphyrinogen III oxidase subfamily.</text>
</comment>
<dbReference type="Gene3D" id="1.10.3110.10">
    <property type="entry name" value="protoporphyrinogen ix oxidase, domain 3"/>
    <property type="match status" value="1"/>
</dbReference>
<keyword evidence="5 6" id="KW-0350">Heme biosynthesis</keyword>
<gene>
    <name evidence="9" type="ORF">CLV62_11766</name>
</gene>
<keyword evidence="10" id="KW-1185">Reference proteome</keyword>
<dbReference type="UniPathway" id="UPA00252"/>
<name>A0A2V3PU75_9BACT</name>
<sequence>MSGKDLTLRKDQRNYRMKYDAIIIGAGLTGLSTAFYLKRKGLNILILEKEKRAGGAIRSHNENGFVFEEGPNTGVIGNPEIAELFELLGIQPETANSDAEKRLILKNNTWHPLPCGAVSFLKTPLFSFSDKIKIAFEPFRKKGTDPEESVASLASRRIGRSFVDYAVNPFISGIYAGDPTKLVTKYALPKLYNLEQKYGSFIGGAYKKSKEVKTDRDKKASRKVFSGQGGFSSLVEKLVEKIGEENIICSAERIQIIPNGNQYEVSFVKDGDLTSLTTDKAISTVGAHALPEILPFVEKADMLDISTLTYARVIQVAVGVDKEAIDNKYISFGGLIPEKEKQRILGVLFPSFCFENRAPEGYATLAIYMGGIRNPEIFDLDDSNIEQIVKEDLDSLFKIPTSAIQFIKIFRHPYAIPQYEKSSGKRFETVEKIEAKYPGLIIAGNLRNGIGIADRVKQAYDITENIE</sequence>
<dbReference type="InterPro" id="IPR004572">
    <property type="entry name" value="Protoporphyrinogen_oxidase"/>
</dbReference>
<evidence type="ECO:0000313" key="9">
    <source>
        <dbReference type="EMBL" id="PXV62850.1"/>
    </source>
</evidence>
<keyword evidence="7" id="KW-0472">Membrane</keyword>
<evidence type="ECO:0000256" key="3">
    <source>
        <dbReference type="ARBA" id="ARBA00022827"/>
    </source>
</evidence>
<comment type="catalytic activity">
    <reaction evidence="6">
        <text>coproporphyrinogen III + 3 O2 = coproporphyrin III + 3 H2O2</text>
        <dbReference type="Rhea" id="RHEA:43436"/>
        <dbReference type="ChEBI" id="CHEBI:15379"/>
        <dbReference type="ChEBI" id="CHEBI:16240"/>
        <dbReference type="ChEBI" id="CHEBI:57309"/>
        <dbReference type="ChEBI" id="CHEBI:131725"/>
        <dbReference type="EC" id="1.3.3.15"/>
    </reaction>
</comment>
<dbReference type="Pfam" id="PF01593">
    <property type="entry name" value="Amino_oxidase"/>
    <property type="match status" value="1"/>
</dbReference>
<dbReference type="Gene3D" id="3.50.50.60">
    <property type="entry name" value="FAD/NAD(P)-binding domain"/>
    <property type="match status" value="1"/>
</dbReference>
<evidence type="ECO:0000256" key="6">
    <source>
        <dbReference type="RuleBase" id="RU364052"/>
    </source>
</evidence>
<dbReference type="SUPFAM" id="SSF54373">
    <property type="entry name" value="FAD-linked reductases, C-terminal domain"/>
    <property type="match status" value="1"/>
</dbReference>
<dbReference type="InterPro" id="IPR050464">
    <property type="entry name" value="Zeta_carotene_desat/Oxidored"/>
</dbReference>
<feature type="domain" description="Amine oxidase" evidence="8">
    <location>
        <begin position="28"/>
        <end position="402"/>
    </location>
</feature>
<dbReference type="SUPFAM" id="SSF51905">
    <property type="entry name" value="FAD/NAD(P)-binding domain"/>
    <property type="match status" value="1"/>
</dbReference>
<comment type="pathway">
    <text evidence="6">Porphyrin-containing compound metabolism; protoheme biosynthesis.</text>
</comment>